<dbReference type="InterPro" id="IPR051260">
    <property type="entry name" value="Diverse_substr_monoxygenases"/>
</dbReference>
<dbReference type="GO" id="GO:0004497">
    <property type="term" value="F:monooxygenase activity"/>
    <property type="evidence" value="ECO:0007669"/>
    <property type="project" value="UniProtKB-KW"/>
</dbReference>
<evidence type="ECO:0000256" key="2">
    <source>
        <dbReference type="ARBA" id="ARBA00022643"/>
    </source>
</evidence>
<dbReference type="SUPFAM" id="SSF51679">
    <property type="entry name" value="Bacterial luciferase-like"/>
    <property type="match status" value="1"/>
</dbReference>
<feature type="binding site" evidence="6">
    <location>
        <position position="64"/>
    </location>
    <ligand>
        <name>FMN</name>
        <dbReference type="ChEBI" id="CHEBI:58210"/>
    </ligand>
</feature>
<evidence type="ECO:0000256" key="5">
    <source>
        <dbReference type="ARBA" id="ARBA00033748"/>
    </source>
</evidence>
<keyword evidence="4" id="KW-0503">Monooxygenase</keyword>
<dbReference type="Pfam" id="PF00296">
    <property type="entry name" value="Bac_luciferase"/>
    <property type="match status" value="1"/>
</dbReference>
<dbReference type="AlphaFoldDB" id="A0A3N4N367"/>
<evidence type="ECO:0000313" key="8">
    <source>
        <dbReference type="EMBL" id="RPD89795.1"/>
    </source>
</evidence>
<keyword evidence="1 6" id="KW-0285">Flavoprotein</keyword>
<keyword evidence="3" id="KW-0560">Oxidoreductase</keyword>
<dbReference type="Proteomes" id="UP000272412">
    <property type="component" value="Unassembled WGS sequence"/>
</dbReference>
<evidence type="ECO:0000256" key="1">
    <source>
        <dbReference type="ARBA" id="ARBA00022630"/>
    </source>
</evidence>
<feature type="binding site" evidence="6">
    <location>
        <position position="107"/>
    </location>
    <ligand>
        <name>FMN</name>
        <dbReference type="ChEBI" id="CHEBI:58210"/>
    </ligand>
</feature>
<keyword evidence="9" id="KW-1185">Reference proteome</keyword>
<dbReference type="EMBL" id="RPFL01000005">
    <property type="protein sequence ID" value="RPD89795.1"/>
    <property type="molecule type" value="Genomic_DNA"/>
</dbReference>
<evidence type="ECO:0000313" key="9">
    <source>
        <dbReference type="Proteomes" id="UP000272412"/>
    </source>
</evidence>
<comment type="similarity">
    <text evidence="5">Belongs to the NtaA/SnaA/DszA monooxygenase family.</text>
</comment>
<comment type="caution">
    <text evidence="8">The sequence shown here is derived from an EMBL/GenBank/DDBJ whole genome shotgun (WGS) entry which is preliminary data.</text>
</comment>
<dbReference type="InterPro" id="IPR036661">
    <property type="entry name" value="Luciferase-like_sf"/>
</dbReference>
<keyword evidence="2 6" id="KW-0288">FMN</keyword>
<dbReference type="InterPro" id="IPR016215">
    <property type="entry name" value="NTA_MOA"/>
</dbReference>
<dbReference type="PIRSF" id="PIRSF000337">
    <property type="entry name" value="NTA_MOA"/>
    <property type="match status" value="1"/>
</dbReference>
<dbReference type="GO" id="GO:0016705">
    <property type="term" value="F:oxidoreductase activity, acting on paired donors, with incorporation or reduction of molecular oxygen"/>
    <property type="evidence" value="ECO:0007669"/>
    <property type="project" value="InterPro"/>
</dbReference>
<feature type="binding site" evidence="6">
    <location>
        <position position="161"/>
    </location>
    <ligand>
        <name>FMN</name>
        <dbReference type="ChEBI" id="CHEBI:58210"/>
    </ligand>
</feature>
<protein>
    <submittedName>
        <fullName evidence="8">LLM class flavin-dependent oxidoreductase</fullName>
    </submittedName>
</protein>
<dbReference type="PANTHER" id="PTHR30011:SF16">
    <property type="entry name" value="C2H2 FINGER DOMAIN TRANSCRIPTION FACTOR (EUROFUNG)-RELATED"/>
    <property type="match status" value="1"/>
</dbReference>
<proteinExistence type="inferred from homology"/>
<feature type="binding site" evidence="6">
    <location>
        <position position="232"/>
    </location>
    <ligand>
        <name>FMN</name>
        <dbReference type="ChEBI" id="CHEBI:58210"/>
    </ligand>
</feature>
<sequence>MADYLDNTNKKMKLALQLVSGYGGEFQSWRLADSNERAYTDIDFYVEMAKTAEQGKIHTLFIADTPSFGGAGGGTDISTRTPAFPLETMVMLSAVAYATQKIGLVATYSTTYNLPYNLARQLKTLDTLSGGRVGWNAVTTGTRETAYNFGNKPLPDTATRYEMAHEMVEAVQTLWGTFGEHAYIADKQTGQFADMSQIKPANYTGKHYQVKGALPIPATPQGQPPVFQAGPSPEGIELAGRFASGVYANPFSIDEARAYRNVIKQSAIQHGRNADDINMFSGFMFTIGDTYEEALARRMQLIDFMSDDEFYGQIRYLSAMIGVNLHGLDVNEPLPKSLQNQATPHPHDPRSPRAVELIKQGMPPKEALANGVINYHPVVVGTAKDVADFMENWFKAGATDGFSLVPDSQKGVQDFVEKVVPILQERGIYHTDYEGSTLREHLGVPYQYGLIESTN</sequence>
<reference evidence="8 9" key="1">
    <citation type="submission" date="2018-11" db="EMBL/GenBank/DDBJ databases">
        <title>Neisseria weixii sp. nov. isolated from the rectal contents of plateau pika (Ochotona cruzoniae).</title>
        <authorList>
            <person name="Zhang G."/>
        </authorList>
    </citation>
    <scope>NUCLEOTIDE SEQUENCE [LARGE SCALE GENOMIC DNA]</scope>
    <source>
        <strain evidence="8 9">10009</strain>
    </source>
</reference>
<evidence type="ECO:0000256" key="6">
    <source>
        <dbReference type="PIRSR" id="PIRSR000337-1"/>
    </source>
</evidence>
<evidence type="ECO:0000256" key="4">
    <source>
        <dbReference type="ARBA" id="ARBA00023033"/>
    </source>
</evidence>
<gene>
    <name evidence="8" type="ORF">EGK74_03150</name>
</gene>
<organism evidence="8 9">
    <name type="scientific">Neisseria weixii</name>
    <dbReference type="NCBI Taxonomy" id="1853276"/>
    <lineage>
        <taxon>Bacteria</taxon>
        <taxon>Pseudomonadati</taxon>
        <taxon>Pseudomonadota</taxon>
        <taxon>Betaproteobacteria</taxon>
        <taxon>Neisseriales</taxon>
        <taxon>Neisseriaceae</taxon>
        <taxon>Neisseria</taxon>
    </lineage>
</organism>
<accession>A0A3N4N367</accession>
<feature type="domain" description="Luciferase-like" evidence="7">
    <location>
        <begin position="38"/>
        <end position="399"/>
    </location>
</feature>
<dbReference type="PANTHER" id="PTHR30011">
    <property type="entry name" value="ALKANESULFONATE MONOOXYGENASE-RELATED"/>
    <property type="match status" value="1"/>
</dbReference>
<dbReference type="NCBIfam" id="TIGR03860">
    <property type="entry name" value="FMN_nitrolo"/>
    <property type="match status" value="1"/>
</dbReference>
<evidence type="ECO:0000259" key="7">
    <source>
        <dbReference type="Pfam" id="PF00296"/>
    </source>
</evidence>
<dbReference type="OrthoDB" id="4505903at2"/>
<evidence type="ECO:0000256" key="3">
    <source>
        <dbReference type="ARBA" id="ARBA00023002"/>
    </source>
</evidence>
<name>A0A3N4N367_9NEIS</name>
<dbReference type="Gene3D" id="3.20.20.30">
    <property type="entry name" value="Luciferase-like domain"/>
    <property type="match status" value="1"/>
</dbReference>
<dbReference type="InterPro" id="IPR011251">
    <property type="entry name" value="Luciferase-like_dom"/>
</dbReference>